<dbReference type="PROSITE" id="PS51257">
    <property type="entry name" value="PROKAR_LIPOPROTEIN"/>
    <property type="match status" value="1"/>
</dbReference>
<dbReference type="PANTHER" id="PTHR43649">
    <property type="entry name" value="ARABINOSE-BINDING PROTEIN-RELATED"/>
    <property type="match status" value="1"/>
</dbReference>
<dbReference type="EMBL" id="VXPY01000095">
    <property type="protein sequence ID" value="MYD91440.1"/>
    <property type="molecule type" value="Genomic_DNA"/>
</dbReference>
<dbReference type="InterPro" id="IPR019546">
    <property type="entry name" value="TAT_signal_bac_arc"/>
</dbReference>
<dbReference type="SUPFAM" id="SSF53850">
    <property type="entry name" value="Periplasmic binding protein-like II"/>
    <property type="match status" value="1"/>
</dbReference>
<gene>
    <name evidence="2" type="ORF">F4Y08_14065</name>
</gene>
<sequence length="468" mass="50799">MVLTRRRFLKSSAVAATGLALAACVPAEPSVDMPVGTGSDAEMTEITYLIRSDIGVKIQEWTDEAIADFATVEPNIAIETIGVPWGDYNAKLLAQYAAGDPPEISANYAAGFPTFYANDAIVALDELVSENNVDLSVIEQAALDAVTRNGKLWALPLAHLPTIVYYNLDALEEAGATVPPIDWADTSWTTDAMLASANAAAKDMDDPTKAQYGMIFGNGQLGVFEWLWGADPFNDVGGPEHTEAYKTGIVTESFYDSETMNTFIGWVYDAIYGGSPVSPRPSDTDAIQQLVGWPMMSGRIGMAINGAWSVTNFAAVEPSWRWGVGAFPYGPAGVNTSPLFNDSWMLGKGAKEQDAGFRFLQYLAVEKGAELYAQITGFFPAHKENYPIYFDSLMNIPNFALSREDAETALLDAFNYGYVTPGKTLDSYPEWNRTFNQTMGPIWNAEVSVADGLAQVQAQFESVIESKS</sequence>
<accession>A0A6B1DUE8</accession>
<reference evidence="2" key="1">
    <citation type="submission" date="2019-09" db="EMBL/GenBank/DDBJ databases">
        <title>Characterisation of the sponge microbiome using genome-centric metagenomics.</title>
        <authorList>
            <person name="Engelberts J.P."/>
            <person name="Robbins S.J."/>
            <person name="De Goeij J.M."/>
            <person name="Aranda M."/>
            <person name="Bell S.C."/>
            <person name="Webster N.S."/>
        </authorList>
    </citation>
    <scope>NUCLEOTIDE SEQUENCE</scope>
    <source>
        <strain evidence="2">SB0662_bin_9</strain>
    </source>
</reference>
<dbReference type="InterPro" id="IPR050490">
    <property type="entry name" value="Bact_solute-bd_prot1"/>
</dbReference>
<organism evidence="2">
    <name type="scientific">Caldilineaceae bacterium SB0662_bin_9</name>
    <dbReference type="NCBI Taxonomy" id="2605258"/>
    <lineage>
        <taxon>Bacteria</taxon>
        <taxon>Bacillati</taxon>
        <taxon>Chloroflexota</taxon>
        <taxon>Caldilineae</taxon>
        <taxon>Caldilineales</taxon>
        <taxon>Caldilineaceae</taxon>
    </lineage>
</organism>
<name>A0A6B1DUE8_9CHLR</name>
<dbReference type="AlphaFoldDB" id="A0A6B1DUE8"/>
<dbReference type="Gene3D" id="3.40.190.10">
    <property type="entry name" value="Periplasmic binding protein-like II"/>
    <property type="match status" value="1"/>
</dbReference>
<proteinExistence type="predicted"/>
<keyword evidence="1" id="KW-0732">Signal</keyword>
<feature type="chain" id="PRO_5025384815" evidence="1">
    <location>
        <begin position="23"/>
        <end position="468"/>
    </location>
</feature>
<dbReference type="PROSITE" id="PS51318">
    <property type="entry name" value="TAT"/>
    <property type="match status" value="1"/>
</dbReference>
<feature type="signal peptide" evidence="1">
    <location>
        <begin position="1"/>
        <end position="22"/>
    </location>
</feature>
<dbReference type="NCBIfam" id="TIGR01409">
    <property type="entry name" value="TAT_signal_seq"/>
    <property type="match status" value="1"/>
</dbReference>
<evidence type="ECO:0000313" key="2">
    <source>
        <dbReference type="EMBL" id="MYD91440.1"/>
    </source>
</evidence>
<dbReference type="Pfam" id="PF13416">
    <property type="entry name" value="SBP_bac_8"/>
    <property type="match status" value="1"/>
</dbReference>
<evidence type="ECO:0000256" key="1">
    <source>
        <dbReference type="SAM" id="SignalP"/>
    </source>
</evidence>
<comment type="caution">
    <text evidence="2">The sequence shown here is derived from an EMBL/GenBank/DDBJ whole genome shotgun (WGS) entry which is preliminary data.</text>
</comment>
<dbReference type="InterPro" id="IPR006059">
    <property type="entry name" value="SBP"/>
</dbReference>
<dbReference type="InterPro" id="IPR006311">
    <property type="entry name" value="TAT_signal"/>
</dbReference>
<protein>
    <submittedName>
        <fullName evidence="2">Extracellular solute-binding protein</fullName>
    </submittedName>
</protein>